<sequence length="341" mass="38653">MLSCFRNPISNKKKKGFFLKNGAAMLEHLIHDFNGKCNPIRMYSVEELSKATNDYKSDLIDMDWNFKLYKGVHEGQEILVKMFYRIRSNVDESVDLITNEVAIASNMSNHKNFLKLIGCCLETKLPTLVYEFPAKGNLSCHIYTESDHHIGLVWPTKLKIAIQVADAVAYLHYGTTKVIVHRDIKPGHIFLDQDYVAKLSEFQMSVPIPLGETHVDVDTITGTSGYLAPEYAVHGRTSEKTDVYNFGILLFVLFVGKRMSSLLVQNEGISNPGSPCSSNESGHWSVENRCKSYLEDNILEDENKKQVEECAKLVERCLQENPDERPIMTEVAQLLRSIKSL</sequence>
<dbReference type="SUPFAM" id="SSF56112">
    <property type="entry name" value="Protein kinase-like (PK-like)"/>
    <property type="match status" value="1"/>
</dbReference>
<dbReference type="AlphaFoldDB" id="A0AAW1WDF7"/>
<evidence type="ECO:0000313" key="5">
    <source>
        <dbReference type="Proteomes" id="UP001457282"/>
    </source>
</evidence>
<dbReference type="GO" id="GO:0004674">
    <property type="term" value="F:protein serine/threonine kinase activity"/>
    <property type="evidence" value="ECO:0007669"/>
    <property type="project" value="TreeGrafter"/>
</dbReference>
<dbReference type="Gene3D" id="3.30.200.20">
    <property type="entry name" value="Phosphorylase Kinase, domain 1"/>
    <property type="match status" value="1"/>
</dbReference>
<dbReference type="Gene3D" id="1.10.510.10">
    <property type="entry name" value="Transferase(Phosphotransferase) domain 1"/>
    <property type="match status" value="1"/>
</dbReference>
<keyword evidence="1" id="KW-0547">Nucleotide-binding</keyword>
<accession>A0AAW1WDF7</accession>
<dbReference type="GO" id="GO:0005886">
    <property type="term" value="C:plasma membrane"/>
    <property type="evidence" value="ECO:0007669"/>
    <property type="project" value="TreeGrafter"/>
</dbReference>
<keyword evidence="2" id="KW-0067">ATP-binding</keyword>
<dbReference type="PANTHER" id="PTHR27005:SF522">
    <property type="entry name" value="NON-FUNCTIONAL PSEUDOKINASE ZED1-LIKE"/>
    <property type="match status" value="1"/>
</dbReference>
<feature type="domain" description="Protein kinase" evidence="3">
    <location>
        <begin position="42"/>
        <end position="338"/>
    </location>
</feature>
<dbReference type="InterPro" id="IPR045274">
    <property type="entry name" value="WAK-like"/>
</dbReference>
<evidence type="ECO:0000313" key="4">
    <source>
        <dbReference type="EMBL" id="KAK9922955.1"/>
    </source>
</evidence>
<dbReference type="InterPro" id="IPR000719">
    <property type="entry name" value="Prot_kinase_dom"/>
</dbReference>
<dbReference type="InterPro" id="IPR011009">
    <property type="entry name" value="Kinase-like_dom_sf"/>
</dbReference>
<name>A0AAW1WDF7_RUBAR</name>
<reference evidence="4 5" key="1">
    <citation type="journal article" date="2023" name="G3 (Bethesda)">
        <title>A chromosome-length genome assembly and annotation of blackberry (Rubus argutus, cv. 'Hillquist').</title>
        <authorList>
            <person name="Bruna T."/>
            <person name="Aryal R."/>
            <person name="Dudchenko O."/>
            <person name="Sargent D.J."/>
            <person name="Mead D."/>
            <person name="Buti M."/>
            <person name="Cavallini A."/>
            <person name="Hytonen T."/>
            <person name="Andres J."/>
            <person name="Pham M."/>
            <person name="Weisz D."/>
            <person name="Mascagni F."/>
            <person name="Usai G."/>
            <person name="Natali L."/>
            <person name="Bassil N."/>
            <person name="Fernandez G.E."/>
            <person name="Lomsadze A."/>
            <person name="Armour M."/>
            <person name="Olukolu B."/>
            <person name="Poorten T."/>
            <person name="Britton C."/>
            <person name="Davik J."/>
            <person name="Ashrafi H."/>
            <person name="Aiden E.L."/>
            <person name="Borodovsky M."/>
            <person name="Worthington M."/>
        </authorList>
    </citation>
    <scope>NUCLEOTIDE SEQUENCE [LARGE SCALE GENOMIC DNA]</scope>
    <source>
        <strain evidence="4">PI 553951</strain>
    </source>
</reference>
<dbReference type="GO" id="GO:0005524">
    <property type="term" value="F:ATP binding"/>
    <property type="evidence" value="ECO:0007669"/>
    <property type="project" value="UniProtKB-KW"/>
</dbReference>
<evidence type="ECO:0000256" key="1">
    <source>
        <dbReference type="ARBA" id="ARBA00022741"/>
    </source>
</evidence>
<dbReference type="PANTHER" id="PTHR27005">
    <property type="entry name" value="WALL-ASSOCIATED RECEPTOR KINASE-LIKE 21"/>
    <property type="match status" value="1"/>
</dbReference>
<dbReference type="GO" id="GO:0007166">
    <property type="term" value="P:cell surface receptor signaling pathway"/>
    <property type="evidence" value="ECO:0007669"/>
    <property type="project" value="InterPro"/>
</dbReference>
<proteinExistence type="predicted"/>
<dbReference type="Pfam" id="PF00069">
    <property type="entry name" value="Pkinase"/>
    <property type="match status" value="1"/>
</dbReference>
<protein>
    <recommendedName>
        <fullName evidence="3">Protein kinase domain-containing protein</fullName>
    </recommendedName>
</protein>
<comment type="caution">
    <text evidence="4">The sequence shown here is derived from an EMBL/GenBank/DDBJ whole genome shotgun (WGS) entry which is preliminary data.</text>
</comment>
<dbReference type="EMBL" id="JBEDUW010000006">
    <property type="protein sequence ID" value="KAK9922955.1"/>
    <property type="molecule type" value="Genomic_DNA"/>
</dbReference>
<dbReference type="Proteomes" id="UP001457282">
    <property type="component" value="Unassembled WGS sequence"/>
</dbReference>
<dbReference type="PROSITE" id="PS50011">
    <property type="entry name" value="PROTEIN_KINASE_DOM"/>
    <property type="match status" value="1"/>
</dbReference>
<gene>
    <name evidence="4" type="ORF">M0R45_031392</name>
</gene>
<evidence type="ECO:0000256" key="2">
    <source>
        <dbReference type="ARBA" id="ARBA00022840"/>
    </source>
</evidence>
<organism evidence="4 5">
    <name type="scientific">Rubus argutus</name>
    <name type="common">Southern blackberry</name>
    <dbReference type="NCBI Taxonomy" id="59490"/>
    <lineage>
        <taxon>Eukaryota</taxon>
        <taxon>Viridiplantae</taxon>
        <taxon>Streptophyta</taxon>
        <taxon>Embryophyta</taxon>
        <taxon>Tracheophyta</taxon>
        <taxon>Spermatophyta</taxon>
        <taxon>Magnoliopsida</taxon>
        <taxon>eudicotyledons</taxon>
        <taxon>Gunneridae</taxon>
        <taxon>Pentapetalae</taxon>
        <taxon>rosids</taxon>
        <taxon>fabids</taxon>
        <taxon>Rosales</taxon>
        <taxon>Rosaceae</taxon>
        <taxon>Rosoideae</taxon>
        <taxon>Rosoideae incertae sedis</taxon>
        <taxon>Rubus</taxon>
    </lineage>
</organism>
<keyword evidence="5" id="KW-1185">Reference proteome</keyword>
<evidence type="ECO:0000259" key="3">
    <source>
        <dbReference type="PROSITE" id="PS50011"/>
    </source>
</evidence>